<reference evidence="1 2" key="3">
    <citation type="journal article" date="2008" name="FEMS Microbiol. Ecol.">
        <title>Identification and characterization of genes underlying chitinolysis in Collimonas fungivorans Ter331.</title>
        <authorList>
            <person name="Fritsche K."/>
            <person name="de Boer W."/>
            <person name="Gerards S."/>
            <person name="van den Berg M."/>
            <person name="van Veen J.A."/>
            <person name="Leveau J.H."/>
        </authorList>
    </citation>
    <scope>NUCLEOTIDE SEQUENCE [LARGE SCALE GENOMIC DNA]</scope>
    <source>
        <strain evidence="1 2">Ter331</strain>
    </source>
</reference>
<dbReference type="Pfam" id="PF06764">
    <property type="entry name" value="DUF1223"/>
    <property type="match status" value="1"/>
</dbReference>
<dbReference type="InterPro" id="IPR013783">
    <property type="entry name" value="Ig-like_fold"/>
</dbReference>
<reference evidence="1 2" key="4">
    <citation type="journal article" date="2010" name="Environ. Microbiol.">
        <title>The bacterial genus Collimonas: mycophagy, weathering and other adaptive solutions to life in oligotrophic soil environments.</title>
        <authorList>
            <person name="Leveau J.H."/>
            <person name="Uroz S."/>
            <person name="de Boer W."/>
        </authorList>
    </citation>
    <scope>NUCLEOTIDE SEQUENCE [LARGE SCALE GENOMIC DNA]</scope>
    <source>
        <strain evidence="1 2">Ter331</strain>
    </source>
</reference>
<dbReference type="InterPro" id="IPR010634">
    <property type="entry name" value="DUF1223"/>
</dbReference>
<sequence>MKLVCKELTRSATKLQMNSQESQVRILINVSKQLVLTMLGVGLASAAQAQDYSAQSPANRVALVELYSSEGCNSCPPADQWLSRLGAQARTSQAGAERIVPLALHVDYWDSLGWKDRFGDHRFTVRQQELAAFTNSRVVYTPEIFVGGRELRQWSANKAFDAAAAKIAEQPSPADIAIKLSGTAPRNFDLSAKVKLRQPSKDSHDAYIALYENQLVSKVAAGENGGVTLHHDYVVRRWLGPFALKDGMVQINEKIALDSIGIDVRADRFGIVAFVQNASSGEVLQVARLAVDH</sequence>
<dbReference type="Proteomes" id="UP000008392">
    <property type="component" value="Chromosome"/>
</dbReference>
<dbReference type="eggNOG" id="COG5429">
    <property type="taxonomic scope" value="Bacteria"/>
</dbReference>
<dbReference type="PANTHER" id="PTHR36057:SF1">
    <property type="entry name" value="LIPOPROTEIN LIPID ATTACHMENT SITE-LIKE PROTEIN, PUTATIVE (DUF1223)-RELATED"/>
    <property type="match status" value="1"/>
</dbReference>
<name>G0A9M9_COLFT</name>
<dbReference type="Gene3D" id="2.60.40.10">
    <property type="entry name" value="Immunoglobulins"/>
    <property type="match status" value="1"/>
</dbReference>
<protein>
    <submittedName>
        <fullName evidence="1">Uncharacterized protein</fullName>
    </submittedName>
</protein>
<evidence type="ECO:0000313" key="2">
    <source>
        <dbReference type="Proteomes" id="UP000008392"/>
    </source>
</evidence>
<dbReference type="InterPro" id="IPR036249">
    <property type="entry name" value="Thioredoxin-like_sf"/>
</dbReference>
<dbReference type="AlphaFoldDB" id="G0A9M9"/>
<accession>G0A9M9</accession>
<organism evidence="1 2">
    <name type="scientific">Collimonas fungivorans (strain Ter331)</name>
    <dbReference type="NCBI Taxonomy" id="1005048"/>
    <lineage>
        <taxon>Bacteria</taxon>
        <taxon>Pseudomonadati</taxon>
        <taxon>Pseudomonadota</taxon>
        <taxon>Betaproteobacteria</taxon>
        <taxon>Burkholderiales</taxon>
        <taxon>Oxalobacteraceae</taxon>
        <taxon>Collimonas</taxon>
    </lineage>
</organism>
<dbReference type="KEGG" id="cfu:CFU_2826"/>
<reference evidence="1 2" key="1">
    <citation type="journal article" date="2004" name="Environ. Microbiol.">
        <title>Phylogeny-function analysis of (meta)genomic libraries: screening for expression of ribosomal RNA genes by large-insert library fluorescent in situ hybridization (LIL-FISH).</title>
        <authorList>
            <person name="Leveau J.H."/>
            <person name="Gerards S."/>
            <person name="de Boer W."/>
            <person name="van Veen J.A."/>
        </authorList>
    </citation>
    <scope>NUCLEOTIDE SEQUENCE [LARGE SCALE GENOMIC DNA]</scope>
    <source>
        <strain evidence="1 2">Ter331</strain>
    </source>
</reference>
<dbReference type="HOGENOM" id="CLU_065609_1_0_4"/>
<reference evidence="2" key="6">
    <citation type="submission" date="2011-05" db="EMBL/GenBank/DDBJ databases">
        <title>Complete sequence of Collimonas fungivorans Ter331.</title>
        <authorList>
            <person name="Leveau J.H."/>
        </authorList>
    </citation>
    <scope>NUCLEOTIDE SEQUENCE [LARGE SCALE GENOMIC DNA]</scope>
    <source>
        <strain evidence="2">Ter331</strain>
    </source>
</reference>
<dbReference type="SUPFAM" id="SSF52833">
    <property type="entry name" value="Thioredoxin-like"/>
    <property type="match status" value="1"/>
</dbReference>
<gene>
    <name evidence="1" type="ordered locus">CFU_2826</name>
</gene>
<proteinExistence type="predicted"/>
<dbReference type="STRING" id="1005048.CFU_2826"/>
<evidence type="ECO:0000313" key="1">
    <source>
        <dbReference type="EMBL" id="AEK62652.1"/>
    </source>
</evidence>
<reference evidence="1 2" key="2">
    <citation type="journal article" date="2006" name="J. Microbiol. Methods">
        <title>Genomic flank-sequencing of plasposon insertion sites for rapid identification of functional genes.</title>
        <authorList>
            <person name="Leveau J.H."/>
            <person name="Gerards S."/>
            <person name="Fritsche K."/>
            <person name="Zondag G."/>
            <person name="van Veen J.A."/>
        </authorList>
    </citation>
    <scope>NUCLEOTIDE SEQUENCE [LARGE SCALE GENOMIC DNA]</scope>
    <source>
        <strain evidence="1 2">Ter331</strain>
    </source>
</reference>
<reference evidence="1 2" key="5">
    <citation type="journal article" date="2011" name="ISME J.">
        <title>Dual transcriptional profiling of a bacterial/fungal confrontation: Collimonas fungivorans versus Aspergillus niger.</title>
        <authorList>
            <person name="Mela F."/>
            <person name="Fritsche K."/>
            <person name="de Boer W."/>
            <person name="van Veen J.A."/>
            <person name="de Graaff L.H."/>
            <person name="van den Berg M."/>
            <person name="Leveau J.H."/>
        </authorList>
    </citation>
    <scope>NUCLEOTIDE SEQUENCE [LARGE SCALE GENOMIC DNA]</scope>
    <source>
        <strain evidence="1 2">Ter331</strain>
    </source>
</reference>
<keyword evidence="2" id="KW-1185">Reference proteome</keyword>
<dbReference type="RefSeq" id="WP_014006805.1">
    <property type="nucleotide sequence ID" value="NC_015856.1"/>
</dbReference>
<dbReference type="EMBL" id="CP002745">
    <property type="protein sequence ID" value="AEK62652.1"/>
    <property type="molecule type" value="Genomic_DNA"/>
</dbReference>
<dbReference type="PANTHER" id="PTHR36057">
    <property type="match status" value="1"/>
</dbReference>